<evidence type="ECO:0000256" key="1">
    <source>
        <dbReference type="SAM" id="Phobius"/>
    </source>
</evidence>
<keyword evidence="1" id="KW-0812">Transmembrane</keyword>
<feature type="transmembrane region" description="Helical" evidence="1">
    <location>
        <begin position="171"/>
        <end position="189"/>
    </location>
</feature>
<dbReference type="Proteomes" id="UP001403385">
    <property type="component" value="Unassembled WGS sequence"/>
</dbReference>
<keyword evidence="1" id="KW-0472">Membrane</keyword>
<dbReference type="RefSeq" id="WP_346824060.1">
    <property type="nucleotide sequence ID" value="NZ_JBDKWZ010000021.1"/>
</dbReference>
<reference evidence="2 3" key="1">
    <citation type="submission" date="2024-04" db="EMBL/GenBank/DDBJ databases">
        <title>Novel genus in family Flammeovirgaceae.</title>
        <authorList>
            <person name="Nguyen T.H."/>
            <person name="Vuong T.Q."/>
            <person name="Le H."/>
            <person name="Kim S.-G."/>
        </authorList>
    </citation>
    <scope>NUCLEOTIDE SEQUENCE [LARGE SCALE GENOMIC DNA]</scope>
    <source>
        <strain evidence="2 3">JCM 23209</strain>
    </source>
</reference>
<evidence type="ECO:0000313" key="3">
    <source>
        <dbReference type="Proteomes" id="UP001403385"/>
    </source>
</evidence>
<keyword evidence="3" id="KW-1185">Reference proteome</keyword>
<protein>
    <recommendedName>
        <fullName evidence="4">DUF2892 domain-containing protein</fullName>
    </recommendedName>
</protein>
<dbReference type="AlphaFoldDB" id="A0AAW9S269"/>
<evidence type="ECO:0000313" key="2">
    <source>
        <dbReference type="EMBL" id="MEN7551279.1"/>
    </source>
</evidence>
<keyword evidence="1" id="KW-1133">Transmembrane helix</keyword>
<organism evidence="2 3">
    <name type="scientific">Rapidithrix thailandica</name>
    <dbReference type="NCBI Taxonomy" id="413964"/>
    <lineage>
        <taxon>Bacteria</taxon>
        <taxon>Pseudomonadati</taxon>
        <taxon>Bacteroidota</taxon>
        <taxon>Cytophagia</taxon>
        <taxon>Cytophagales</taxon>
        <taxon>Flammeovirgaceae</taxon>
        <taxon>Rapidithrix</taxon>
    </lineage>
</organism>
<accession>A0AAW9S269</accession>
<sequence>MSTPFIPQHTYVVCTFQMSPTPQKLIANRSETSAFHNNEPLLTIQDKNLKEPFSCKSPITEAASWISFGAGIFVAALIFSTPIGWVFAGLALMVIVGGISLKKVITHQCTNPMDMGKWMLTHSTVKFDGYEAITLSSMLRCNTGSVLKPFLSESLATEAAKKIKINNRIELGVNTAVSFIAGLLFPSGWAGLSAKYGSGKAVYCLVKSNASGLAVIWTTTYLQREYMRTDESLEENTVYQSLNNEVDKSDWYGGTPKKPSDLSDLSDLQNFAEAVESGKATVGDLVLKQKLKKLAGLSRQVLKNNELANSLLDDLNAGKINHLKDAMTQFNSRRMNPTMVQEGKAVTSEAFRKGMGKTGAKLSLGALFFIAPSLATWFSEETRRDFAEVAVQDINKAMATLAEKGNSVVTKNPL</sequence>
<feature type="transmembrane region" description="Helical" evidence="1">
    <location>
        <begin position="85"/>
        <end position="105"/>
    </location>
</feature>
<evidence type="ECO:0008006" key="4">
    <source>
        <dbReference type="Google" id="ProtNLM"/>
    </source>
</evidence>
<dbReference type="EMBL" id="JBDKWZ010000021">
    <property type="protein sequence ID" value="MEN7551279.1"/>
    <property type="molecule type" value="Genomic_DNA"/>
</dbReference>
<comment type="caution">
    <text evidence="2">The sequence shown here is derived from an EMBL/GenBank/DDBJ whole genome shotgun (WGS) entry which is preliminary data.</text>
</comment>
<gene>
    <name evidence="2" type="ORF">AAG747_25400</name>
</gene>
<feature type="transmembrane region" description="Helical" evidence="1">
    <location>
        <begin position="62"/>
        <end position="79"/>
    </location>
</feature>
<proteinExistence type="predicted"/>
<name>A0AAW9S269_9BACT</name>